<reference evidence="1" key="2">
    <citation type="journal article" date="2024" name="Plant">
        <title>Genomic evolution and insights into agronomic trait innovations of Sesamum species.</title>
        <authorList>
            <person name="Miao H."/>
            <person name="Wang L."/>
            <person name="Qu L."/>
            <person name="Liu H."/>
            <person name="Sun Y."/>
            <person name="Le M."/>
            <person name="Wang Q."/>
            <person name="Wei S."/>
            <person name="Zheng Y."/>
            <person name="Lin W."/>
            <person name="Duan Y."/>
            <person name="Cao H."/>
            <person name="Xiong S."/>
            <person name="Wang X."/>
            <person name="Wei L."/>
            <person name="Li C."/>
            <person name="Ma Q."/>
            <person name="Ju M."/>
            <person name="Zhao R."/>
            <person name="Li G."/>
            <person name="Mu C."/>
            <person name="Tian Q."/>
            <person name="Mei H."/>
            <person name="Zhang T."/>
            <person name="Gao T."/>
            <person name="Zhang H."/>
        </authorList>
    </citation>
    <scope>NUCLEOTIDE SEQUENCE</scope>
    <source>
        <strain evidence="1">K16</strain>
    </source>
</reference>
<dbReference type="AlphaFoldDB" id="A0AAE1WIE1"/>
<name>A0AAE1WIE1_9LAMI</name>
<evidence type="ECO:0000313" key="2">
    <source>
        <dbReference type="Proteomes" id="UP001289374"/>
    </source>
</evidence>
<dbReference type="SUPFAM" id="SSF56672">
    <property type="entry name" value="DNA/RNA polymerases"/>
    <property type="match status" value="1"/>
</dbReference>
<dbReference type="EMBL" id="JACGWL010000010">
    <property type="protein sequence ID" value="KAK4394000.1"/>
    <property type="molecule type" value="Genomic_DNA"/>
</dbReference>
<organism evidence="1 2">
    <name type="scientific">Sesamum angolense</name>
    <dbReference type="NCBI Taxonomy" id="2727404"/>
    <lineage>
        <taxon>Eukaryota</taxon>
        <taxon>Viridiplantae</taxon>
        <taxon>Streptophyta</taxon>
        <taxon>Embryophyta</taxon>
        <taxon>Tracheophyta</taxon>
        <taxon>Spermatophyta</taxon>
        <taxon>Magnoliopsida</taxon>
        <taxon>eudicotyledons</taxon>
        <taxon>Gunneridae</taxon>
        <taxon>Pentapetalae</taxon>
        <taxon>asterids</taxon>
        <taxon>lamiids</taxon>
        <taxon>Lamiales</taxon>
        <taxon>Pedaliaceae</taxon>
        <taxon>Sesamum</taxon>
    </lineage>
</organism>
<dbReference type="PANTHER" id="PTHR33064:SF37">
    <property type="entry name" value="RIBONUCLEASE H"/>
    <property type="match status" value="1"/>
</dbReference>
<proteinExistence type="predicted"/>
<dbReference type="InterPro" id="IPR043502">
    <property type="entry name" value="DNA/RNA_pol_sf"/>
</dbReference>
<protein>
    <submittedName>
        <fullName evidence="1">Enzymatic polyprotein</fullName>
    </submittedName>
</protein>
<dbReference type="Proteomes" id="UP001289374">
    <property type="component" value="Unassembled WGS sequence"/>
</dbReference>
<comment type="caution">
    <text evidence="1">The sequence shown here is derived from an EMBL/GenBank/DDBJ whole genome shotgun (WGS) entry which is preliminary data.</text>
</comment>
<evidence type="ECO:0000313" key="1">
    <source>
        <dbReference type="EMBL" id="KAK4394000.1"/>
    </source>
</evidence>
<gene>
    <name evidence="1" type="ORF">Sango_1870800</name>
</gene>
<dbReference type="InterPro" id="IPR051320">
    <property type="entry name" value="Viral_Replic_Matur_Polypro"/>
</dbReference>
<accession>A0AAE1WIE1</accession>
<reference evidence="1" key="1">
    <citation type="submission" date="2020-06" db="EMBL/GenBank/DDBJ databases">
        <authorList>
            <person name="Li T."/>
            <person name="Hu X."/>
            <person name="Zhang T."/>
            <person name="Song X."/>
            <person name="Zhang H."/>
            <person name="Dai N."/>
            <person name="Sheng W."/>
            <person name="Hou X."/>
            <person name="Wei L."/>
        </authorList>
    </citation>
    <scope>NUCLEOTIDE SEQUENCE</scope>
    <source>
        <strain evidence="1">K16</strain>
        <tissue evidence="1">Leaf</tissue>
    </source>
</reference>
<sequence length="116" mass="13353">MKDHINHLEIFSDACHREGIVLSEKKATIAIDKIEFIGILVDDTGIELQDHIMEKIHNFPNKLKDKKHLQSFLGDVNFAGFFIHDFAKYKKEFPTTFEQNGKFKVEVGRNSHPKGS</sequence>
<keyword evidence="2" id="KW-1185">Reference proteome</keyword>
<dbReference type="PANTHER" id="PTHR33064">
    <property type="entry name" value="POL PROTEIN"/>
    <property type="match status" value="1"/>
</dbReference>